<dbReference type="Pfam" id="PF05954">
    <property type="entry name" value="Phage_GPD"/>
    <property type="match status" value="1"/>
</dbReference>
<dbReference type="Gene3D" id="2.40.50.230">
    <property type="entry name" value="Gp5 N-terminal domain"/>
    <property type="match status" value="1"/>
</dbReference>
<evidence type="ECO:0000313" key="6">
    <source>
        <dbReference type="Proteomes" id="UP001260715"/>
    </source>
</evidence>
<dbReference type="Gene3D" id="4.10.220.110">
    <property type="match status" value="1"/>
</dbReference>
<dbReference type="RefSeq" id="WP_102662192.1">
    <property type="nucleotide sequence ID" value="NZ_JAVDSJ010000002.1"/>
</dbReference>
<reference evidence="5 6" key="1">
    <citation type="submission" date="2023-07" db="EMBL/GenBank/DDBJ databases">
        <title>Sorghum-associated microbial communities from plants grown in Nebraska, USA.</title>
        <authorList>
            <person name="Schachtman D."/>
        </authorList>
    </citation>
    <scope>NUCLEOTIDE SEQUENCE [LARGE SCALE GENOMIC DNA]</scope>
    <source>
        <strain evidence="5 6">596</strain>
    </source>
</reference>
<dbReference type="NCBIfam" id="TIGR01646">
    <property type="entry name" value="vgr_GE"/>
    <property type="match status" value="1"/>
</dbReference>
<evidence type="ECO:0000259" key="3">
    <source>
        <dbReference type="Pfam" id="PF10106"/>
    </source>
</evidence>
<dbReference type="Gene3D" id="2.30.110.50">
    <property type="match status" value="1"/>
</dbReference>
<dbReference type="SUPFAM" id="SSF69255">
    <property type="entry name" value="gp5 N-terminal domain-like"/>
    <property type="match status" value="1"/>
</dbReference>
<sequence>MSQAVPSFQQLLQQHQRQNQRLMRLHFPQDDAPASPLLVQRLDAEEAMSRDFSYKVELLSDDPKLALKEMLGKLLVIELVCQDGSLRYFSGHVISFCRTRADGAFVFYEAVLGPWFTFLSLRRDHFLFHEKNLRQQTNEILADYRPHARWEWHVRADDPVMTDACQYDETDHNYLSRRWEAAGWYYWYEHDATGHTLIVASDSRLQPAIDGDQEVRFHGAGGSQEEDAIDQWSPRRQMASANVALRSFNFKGPLPVQVGIATVNRQGRLPLLEDYEYTGHLGFRNLDHGEAQSRVRIEEIESLARQVEGQGNCCRLLPGRWFQLTDHFELPRMHWDRTPGHDEFLILGIRHRAVNNYLPREGDSDEPSYRNWFSCSRRPYPWRPGRGFNSTTPRVAGPQTATVVGLPGQAALYTDEYGRVRVQFHWDRAGKLNAGSSAWVRVASPWAGARLGAMALPRVGAEVVVQWLDGNPDRPLIIGSVYNAFNMPPWNLPSQRTLTGMRSRELTGKTGNHPLGRSNHMILDDTLDRMQAQLHSDHQSSQLSLGHLHRIEDEKGRQDARGEGWELRTDAWGVLRAGRGMLVTTESRPRARRHAKDLGETLARLVTARQEQHALARLAQRAGAQESDAQQAEVAAALKAQTVAIRGTGPGTAAGTTQAGEQGFPELSEPSLVLASAAGIAASSARDTHLASGGDTALTAGRHLSLAASGGFFASVRDTFRLFVQKAGLRMVAASGDIDLRALKDNIHLLAKLKITQTADEIVLSARQRIVLNGGGSYARFDGSGIELGTKAGFDVKADLKRFMGSNAMPLPQVDVREMTAFDERFRLVDEAGQPMANCAYRVVSSCGMTWEGRSDAQGLTPYFNTDQPSKLRLEILQEANDG</sequence>
<dbReference type="InterPro" id="IPR037026">
    <property type="entry name" value="Vgr_OB-fold_dom_sf"/>
</dbReference>
<name>A0ABU1PBC3_9BURK</name>
<dbReference type="InterPro" id="IPR017847">
    <property type="entry name" value="T6SS_RhsGE_Vgr_subset"/>
</dbReference>
<dbReference type="InterPro" id="IPR006531">
    <property type="entry name" value="Gp5/Vgr_OB"/>
</dbReference>
<dbReference type="Pfam" id="PF13296">
    <property type="entry name" value="T6SS_Vgr"/>
    <property type="match status" value="1"/>
</dbReference>
<evidence type="ECO:0000313" key="5">
    <source>
        <dbReference type="EMBL" id="MDR6583216.1"/>
    </source>
</evidence>
<protein>
    <submittedName>
        <fullName evidence="5">Type VI secretion system secreted protein VgrG</fullName>
    </submittedName>
</protein>
<dbReference type="EMBL" id="JAVDSJ010000002">
    <property type="protein sequence ID" value="MDR6583216.1"/>
    <property type="molecule type" value="Genomic_DNA"/>
</dbReference>
<feature type="domain" description="DUF2345" evidence="3">
    <location>
        <begin position="660"/>
        <end position="805"/>
    </location>
</feature>
<dbReference type="InterPro" id="IPR028244">
    <property type="entry name" value="T6SS_Rhs_Vgr_dom"/>
</dbReference>
<dbReference type="InterPro" id="IPR018769">
    <property type="entry name" value="VgrG2_DUF2345"/>
</dbReference>
<dbReference type="InterPro" id="IPR006533">
    <property type="entry name" value="T6SS_Vgr_RhsGE"/>
</dbReference>
<comment type="similarity">
    <text evidence="1">Belongs to the VgrG protein family.</text>
</comment>
<organism evidence="5 6">
    <name type="scientific">Herbaspirillum frisingense</name>
    <dbReference type="NCBI Taxonomy" id="92645"/>
    <lineage>
        <taxon>Bacteria</taxon>
        <taxon>Pseudomonadati</taxon>
        <taxon>Pseudomonadota</taxon>
        <taxon>Betaproteobacteria</taxon>
        <taxon>Burkholderiales</taxon>
        <taxon>Oxalobacteraceae</taxon>
        <taxon>Herbaspirillum</taxon>
    </lineage>
</organism>
<dbReference type="Pfam" id="PF10106">
    <property type="entry name" value="DUF2345"/>
    <property type="match status" value="1"/>
</dbReference>
<feature type="domain" description="Gp5/Type VI secretion system Vgr protein OB-fold" evidence="2">
    <location>
        <begin position="415"/>
        <end position="482"/>
    </location>
</feature>
<dbReference type="Proteomes" id="UP001260715">
    <property type="component" value="Unassembled WGS sequence"/>
</dbReference>
<feature type="domain" description="Putative type VI secretion system Rhs element associated Vgr" evidence="4">
    <location>
        <begin position="516"/>
        <end position="619"/>
    </location>
</feature>
<dbReference type="NCBIfam" id="TIGR03361">
    <property type="entry name" value="VI_Rhs_Vgr"/>
    <property type="match status" value="1"/>
</dbReference>
<dbReference type="Pfam" id="PF04717">
    <property type="entry name" value="Phage_base_V"/>
    <property type="match status" value="1"/>
</dbReference>
<comment type="caution">
    <text evidence="5">The sequence shown here is derived from an EMBL/GenBank/DDBJ whole genome shotgun (WGS) entry which is preliminary data.</text>
</comment>
<evidence type="ECO:0000259" key="2">
    <source>
        <dbReference type="Pfam" id="PF04717"/>
    </source>
</evidence>
<evidence type="ECO:0000256" key="1">
    <source>
        <dbReference type="ARBA" id="ARBA00005558"/>
    </source>
</evidence>
<dbReference type="SUPFAM" id="SSF69279">
    <property type="entry name" value="Phage tail proteins"/>
    <property type="match status" value="2"/>
</dbReference>
<evidence type="ECO:0000259" key="4">
    <source>
        <dbReference type="Pfam" id="PF13296"/>
    </source>
</evidence>
<dbReference type="Gene3D" id="3.55.50.10">
    <property type="entry name" value="Baseplate protein-like domains"/>
    <property type="match status" value="1"/>
</dbReference>
<gene>
    <name evidence="5" type="ORF">J2W50_001414</name>
</gene>
<dbReference type="SUPFAM" id="SSF69349">
    <property type="entry name" value="Phage fibre proteins"/>
    <property type="match status" value="1"/>
</dbReference>
<proteinExistence type="inferred from homology"/>
<accession>A0ABU1PBC3</accession>
<keyword evidence="6" id="KW-1185">Reference proteome</keyword>